<dbReference type="GO" id="GO:0005634">
    <property type="term" value="C:nucleus"/>
    <property type="evidence" value="ECO:0007669"/>
    <property type="project" value="TreeGrafter"/>
</dbReference>
<dbReference type="GO" id="GO:0031434">
    <property type="term" value="F:mitogen-activated protein kinase kinase binding"/>
    <property type="evidence" value="ECO:0007669"/>
    <property type="project" value="TreeGrafter"/>
</dbReference>
<dbReference type="STRING" id="62062.ENSHHUP00000013241"/>
<protein>
    <submittedName>
        <fullName evidence="2">Tribbles pseudokinase 1</fullName>
    </submittedName>
</protein>
<dbReference type="PROSITE" id="PS50011">
    <property type="entry name" value="PROTEIN_KINASE_DOM"/>
    <property type="match status" value="1"/>
</dbReference>
<dbReference type="Pfam" id="PF00069">
    <property type="entry name" value="Pkinase"/>
    <property type="match status" value="1"/>
</dbReference>
<proteinExistence type="predicted"/>
<organism evidence="2 3">
    <name type="scientific">Hucho hucho</name>
    <name type="common">huchen</name>
    <dbReference type="NCBI Taxonomy" id="62062"/>
    <lineage>
        <taxon>Eukaryota</taxon>
        <taxon>Metazoa</taxon>
        <taxon>Chordata</taxon>
        <taxon>Craniata</taxon>
        <taxon>Vertebrata</taxon>
        <taxon>Euteleostomi</taxon>
        <taxon>Actinopterygii</taxon>
        <taxon>Neopterygii</taxon>
        <taxon>Teleostei</taxon>
        <taxon>Protacanthopterygii</taxon>
        <taxon>Salmoniformes</taxon>
        <taxon>Salmonidae</taxon>
        <taxon>Salmoninae</taxon>
        <taxon>Hucho</taxon>
    </lineage>
</organism>
<dbReference type="Proteomes" id="UP000314982">
    <property type="component" value="Unassembled WGS sequence"/>
</dbReference>
<evidence type="ECO:0000313" key="2">
    <source>
        <dbReference type="Ensembl" id="ENSHHUP00000013241.1"/>
    </source>
</evidence>
<dbReference type="InterPro" id="IPR000719">
    <property type="entry name" value="Prot_kinase_dom"/>
</dbReference>
<dbReference type="PANTHER" id="PTHR22961">
    <property type="entry name" value="SER/THR PROTEIN KINASE-TRB"/>
    <property type="match status" value="1"/>
</dbReference>
<evidence type="ECO:0000259" key="1">
    <source>
        <dbReference type="PROSITE" id="PS50011"/>
    </source>
</evidence>
<reference evidence="3" key="1">
    <citation type="submission" date="2018-06" db="EMBL/GenBank/DDBJ databases">
        <title>Genome assembly of Danube salmon.</title>
        <authorList>
            <person name="Macqueen D.J."/>
            <person name="Gundappa M.K."/>
        </authorList>
    </citation>
    <scope>NUCLEOTIDE SEQUENCE [LARGE SCALE GENOMIC DNA]</scope>
</reference>
<feature type="domain" description="Protein kinase" evidence="1">
    <location>
        <begin position="61"/>
        <end position="199"/>
    </location>
</feature>
<sequence>MINVKWSNPVPCIRTRRVGQKREDSDTGEELVSKCARLSESPGDAGLLGSSPGSLLSPVPLSGPTYQGPSRIGQFLLLHMADQDRMHSALNIDTGDALMCKVFDMGLYQEKIRAYSILPVHRNISHIRDIVLGERWAYVFLEKDHGDMHTFVKSCKRLDEERAAQLFHQVASAVTHCHQHGIVLKDLKLRKFVFADRKR</sequence>
<reference evidence="2" key="2">
    <citation type="submission" date="2025-08" db="UniProtKB">
        <authorList>
            <consortium name="Ensembl"/>
        </authorList>
    </citation>
    <scope>IDENTIFICATION</scope>
</reference>
<dbReference type="Gene3D" id="3.30.200.20">
    <property type="entry name" value="Phosphorylase Kinase, domain 1"/>
    <property type="match status" value="1"/>
</dbReference>
<dbReference type="GO" id="GO:0005524">
    <property type="term" value="F:ATP binding"/>
    <property type="evidence" value="ECO:0007669"/>
    <property type="project" value="InterPro"/>
</dbReference>
<dbReference type="GO" id="GO:0032436">
    <property type="term" value="P:positive regulation of proteasomal ubiquitin-dependent protein catabolic process"/>
    <property type="evidence" value="ECO:0007669"/>
    <property type="project" value="TreeGrafter"/>
</dbReference>
<accession>A0A4W5KMP4</accession>
<dbReference type="AlphaFoldDB" id="A0A4W5KMP4"/>
<keyword evidence="3" id="KW-1185">Reference proteome</keyword>
<dbReference type="PANTHER" id="PTHR22961:SF17">
    <property type="entry name" value="TRIBBLES HOMOLOG 1"/>
    <property type="match status" value="1"/>
</dbReference>
<reference evidence="2" key="3">
    <citation type="submission" date="2025-09" db="UniProtKB">
        <authorList>
            <consortium name="Ensembl"/>
        </authorList>
    </citation>
    <scope>IDENTIFICATION</scope>
</reference>
<dbReference type="InterPro" id="IPR011009">
    <property type="entry name" value="Kinase-like_dom_sf"/>
</dbReference>
<evidence type="ECO:0000313" key="3">
    <source>
        <dbReference type="Proteomes" id="UP000314982"/>
    </source>
</evidence>
<dbReference type="GeneTree" id="ENSGT00950000182986"/>
<dbReference type="InterPro" id="IPR024104">
    <property type="entry name" value="Tribbles/Ser_Thr_kinase_40"/>
</dbReference>
<dbReference type="GO" id="GO:0004672">
    <property type="term" value="F:protein kinase activity"/>
    <property type="evidence" value="ECO:0007669"/>
    <property type="project" value="InterPro"/>
</dbReference>
<dbReference type="Ensembl" id="ENSHHUT00000013672.1">
    <property type="protein sequence ID" value="ENSHHUP00000013241.1"/>
    <property type="gene ID" value="ENSHHUG00000008135.1"/>
</dbReference>
<dbReference type="Gene3D" id="1.10.510.10">
    <property type="entry name" value="Transferase(Phosphotransferase) domain 1"/>
    <property type="match status" value="1"/>
</dbReference>
<dbReference type="SUPFAM" id="SSF56112">
    <property type="entry name" value="Protein kinase-like (PK-like)"/>
    <property type="match status" value="1"/>
</dbReference>
<name>A0A4W5KMP4_9TELE</name>